<comment type="caution">
    <text evidence="1">The sequence shown here is derived from an EMBL/GenBank/DDBJ whole genome shotgun (WGS) entry which is preliminary data.</text>
</comment>
<reference evidence="1 2" key="1">
    <citation type="submission" date="2023-01" db="EMBL/GenBank/DDBJ databases">
        <authorList>
            <person name="Whitehead M."/>
        </authorList>
    </citation>
    <scope>NUCLEOTIDE SEQUENCE [LARGE SCALE GENOMIC DNA]</scope>
</reference>
<evidence type="ECO:0000313" key="2">
    <source>
        <dbReference type="Proteomes" id="UP001160148"/>
    </source>
</evidence>
<sequence>MFDQASASPGVWVSRSQKTPLLAHYLRQWQPAIYQLPTQVSVVVTPWTAKHHRFFRPWRMAEDFPQVVMTITVNCKSCRAVRLKLEC</sequence>
<dbReference type="Proteomes" id="UP001160148">
    <property type="component" value="Unassembled WGS sequence"/>
</dbReference>
<dbReference type="AlphaFoldDB" id="A0AAV0VYE4"/>
<proteinExistence type="predicted"/>
<name>A0AAV0VYE4_9HEMI</name>
<protein>
    <submittedName>
        <fullName evidence="1">Uncharacterized protein</fullName>
    </submittedName>
</protein>
<organism evidence="1 2">
    <name type="scientific">Macrosiphum euphorbiae</name>
    <name type="common">potato aphid</name>
    <dbReference type="NCBI Taxonomy" id="13131"/>
    <lineage>
        <taxon>Eukaryota</taxon>
        <taxon>Metazoa</taxon>
        <taxon>Ecdysozoa</taxon>
        <taxon>Arthropoda</taxon>
        <taxon>Hexapoda</taxon>
        <taxon>Insecta</taxon>
        <taxon>Pterygota</taxon>
        <taxon>Neoptera</taxon>
        <taxon>Paraneoptera</taxon>
        <taxon>Hemiptera</taxon>
        <taxon>Sternorrhyncha</taxon>
        <taxon>Aphidomorpha</taxon>
        <taxon>Aphidoidea</taxon>
        <taxon>Aphididae</taxon>
        <taxon>Macrosiphini</taxon>
        <taxon>Macrosiphum</taxon>
    </lineage>
</organism>
<evidence type="ECO:0000313" key="1">
    <source>
        <dbReference type="EMBL" id="CAI6349284.1"/>
    </source>
</evidence>
<accession>A0AAV0VYE4</accession>
<gene>
    <name evidence="1" type="ORF">MEUPH1_LOCUS5864</name>
</gene>
<keyword evidence="2" id="KW-1185">Reference proteome</keyword>
<dbReference type="EMBL" id="CARXXK010000001">
    <property type="protein sequence ID" value="CAI6349284.1"/>
    <property type="molecule type" value="Genomic_DNA"/>
</dbReference>